<evidence type="ECO:0000256" key="1">
    <source>
        <dbReference type="SAM" id="Phobius"/>
    </source>
</evidence>
<evidence type="ECO:0000313" key="3">
    <source>
        <dbReference type="Proteomes" id="UP000659654"/>
    </source>
</evidence>
<name>A0A7I8WRV8_BURXY</name>
<dbReference type="SMR" id="A0A7I8WRV8"/>
<keyword evidence="3" id="KW-1185">Reference proteome</keyword>
<keyword evidence="1" id="KW-0472">Membrane</keyword>
<gene>
    <name evidence="2" type="ORF">BXYJ_LOCUS8684</name>
</gene>
<sequence>MMRRRTYEFERSNLAPKIIGTVLLIGAVEVLIKIILYRLFDTSDPVQDRFEKAVHAIKSPGYIMFSLGMYLLSLIAGFTLYFQSTQYLKKFRSQSQSLSESFEVNQTKKIVKIMWPLLIAYFLCGLIFSPICIVAFRILVFGSSPMWEKFFVLSQKFGLMARSPEIAPVLVIAPTDEHEDHFAYLRATWN</sequence>
<dbReference type="Proteomes" id="UP000582659">
    <property type="component" value="Unassembled WGS sequence"/>
</dbReference>
<dbReference type="EMBL" id="CAJFCV020000004">
    <property type="protein sequence ID" value="CAG9114979.1"/>
    <property type="molecule type" value="Genomic_DNA"/>
</dbReference>
<dbReference type="Proteomes" id="UP000659654">
    <property type="component" value="Unassembled WGS sequence"/>
</dbReference>
<proteinExistence type="predicted"/>
<reference evidence="2" key="1">
    <citation type="submission" date="2020-09" db="EMBL/GenBank/DDBJ databases">
        <authorList>
            <person name="Kikuchi T."/>
        </authorList>
    </citation>
    <scope>NUCLEOTIDE SEQUENCE</scope>
    <source>
        <strain evidence="2">Ka4C1</strain>
    </source>
</reference>
<keyword evidence="1" id="KW-0812">Transmembrane</keyword>
<comment type="caution">
    <text evidence="2">The sequence shown here is derived from an EMBL/GenBank/DDBJ whole genome shotgun (WGS) entry which is preliminary data.</text>
</comment>
<dbReference type="EMBL" id="CAJFDI010000004">
    <property type="protein sequence ID" value="CAD5225716.1"/>
    <property type="molecule type" value="Genomic_DNA"/>
</dbReference>
<evidence type="ECO:0000313" key="2">
    <source>
        <dbReference type="EMBL" id="CAD5225716.1"/>
    </source>
</evidence>
<dbReference type="Gene3D" id="1.20.1070.10">
    <property type="entry name" value="Rhodopsin 7-helix transmembrane proteins"/>
    <property type="match status" value="1"/>
</dbReference>
<feature type="transmembrane region" description="Helical" evidence="1">
    <location>
        <begin position="60"/>
        <end position="82"/>
    </location>
</feature>
<feature type="transmembrane region" description="Helical" evidence="1">
    <location>
        <begin position="21"/>
        <end position="40"/>
    </location>
</feature>
<organism evidence="2 3">
    <name type="scientific">Bursaphelenchus xylophilus</name>
    <name type="common">Pinewood nematode worm</name>
    <name type="synonym">Aphelenchoides xylophilus</name>
    <dbReference type="NCBI Taxonomy" id="6326"/>
    <lineage>
        <taxon>Eukaryota</taxon>
        <taxon>Metazoa</taxon>
        <taxon>Ecdysozoa</taxon>
        <taxon>Nematoda</taxon>
        <taxon>Chromadorea</taxon>
        <taxon>Rhabditida</taxon>
        <taxon>Tylenchina</taxon>
        <taxon>Tylenchomorpha</taxon>
        <taxon>Aphelenchoidea</taxon>
        <taxon>Aphelenchoididae</taxon>
        <taxon>Bursaphelenchus</taxon>
    </lineage>
</organism>
<accession>A0A7I8WRV8</accession>
<feature type="transmembrane region" description="Helical" evidence="1">
    <location>
        <begin position="118"/>
        <end position="140"/>
    </location>
</feature>
<dbReference type="AlphaFoldDB" id="A0A7I8WRV8"/>
<keyword evidence="1" id="KW-1133">Transmembrane helix</keyword>
<protein>
    <submittedName>
        <fullName evidence="2">(pine wood nematode) hypothetical protein</fullName>
    </submittedName>
</protein>